<keyword evidence="1 5" id="KW-0378">Hydrolase</keyword>
<dbReference type="SUPFAM" id="SSF53474">
    <property type="entry name" value="alpha/beta-Hydrolases"/>
    <property type="match status" value="1"/>
</dbReference>
<sequence length="549" mass="60699">MLLLGALTANILLAFPLGAAEQISFSYGGLMTSVEIESLTKFAETGEVNKDLQFYFNFIAQDQQKELREVLTKEVELDPVMISRFFNTKMGEEILARLGEVINIPYKNNGKYAIRAALVQAAMEPGGLSSIKVLQKLPTSIQINGEKALALAKQVDMFILATETAVQELATLTAEEAAEAPAVNYAELPDLRQPGPYGVEKVVWHLVDPSRDRHFYVDVFIPKGEPQGKISVLAFSHGLSSRPEDYAVGLQHLASYGYLVVAPQHVGSDNIYLQEMLEGYHGDIFDVNDYINRPKDISFTLDELQRRNQSEFAGRLDLENVGMAGHSFGGYTALAIAGAEIDFDNLQKDCDSDLANLDVALLMQCRALELPRQTISLRDERVKAVFAANPVNRSLFGSKGLAKINIPVVFGSGSYDPAAPPALEQAASFTWLTVPDKYWLLIEGQAHVNFTKLDPGISKAIDSTAHLVLPNQDTIYDYVMGTTVAFFEVYIRQDPQGADKYRPYLSSAYAEYLSGQNEFKLYLVSGKSAPKIRQKIDEFLARYGGFSQD</sequence>
<keyword evidence="6" id="KW-1185">Reference proteome</keyword>
<comment type="caution">
    <text evidence="5">The sequence shown here is derived from an EMBL/GenBank/DDBJ whole genome shotgun (WGS) entry which is preliminary data.</text>
</comment>
<dbReference type="InterPro" id="IPR010802">
    <property type="entry name" value="DUF1400"/>
</dbReference>
<dbReference type="PANTHER" id="PTHR10272">
    <property type="entry name" value="PLATELET-ACTIVATING FACTOR ACETYLHYDROLASE"/>
    <property type="match status" value="1"/>
</dbReference>
<dbReference type="Pfam" id="PF07176">
    <property type="entry name" value="DUF1400"/>
    <property type="match status" value="1"/>
</dbReference>
<dbReference type="PANTHER" id="PTHR10272:SF13">
    <property type="entry name" value="POLY(ETHYLENE TEREPHTHALATE) HYDROLASE"/>
    <property type="match status" value="1"/>
</dbReference>
<gene>
    <name evidence="5" type="ORF">IQ217_05095</name>
</gene>
<name>A0ABR9VQQ9_9SYNC</name>
<dbReference type="InterPro" id="IPR017395">
    <property type="entry name" value="Chlorophyllase-like"/>
</dbReference>
<keyword evidence="3" id="KW-0443">Lipid metabolism</keyword>
<dbReference type="Gene3D" id="3.40.50.1820">
    <property type="entry name" value="alpha/beta hydrolase"/>
    <property type="match status" value="1"/>
</dbReference>
<proteinExistence type="predicted"/>
<dbReference type="Pfam" id="PF07224">
    <property type="entry name" value="Chlorophyllase"/>
    <property type="match status" value="1"/>
</dbReference>
<keyword evidence="2" id="KW-0442">Lipid degradation</keyword>
<evidence type="ECO:0000313" key="5">
    <source>
        <dbReference type="EMBL" id="MBE9253248.1"/>
    </source>
</evidence>
<dbReference type="GO" id="GO:0016787">
    <property type="term" value="F:hydrolase activity"/>
    <property type="evidence" value="ECO:0007669"/>
    <property type="project" value="UniProtKB-KW"/>
</dbReference>
<evidence type="ECO:0000259" key="4">
    <source>
        <dbReference type="Pfam" id="PF07176"/>
    </source>
</evidence>
<evidence type="ECO:0000256" key="2">
    <source>
        <dbReference type="ARBA" id="ARBA00022963"/>
    </source>
</evidence>
<evidence type="ECO:0000256" key="3">
    <source>
        <dbReference type="ARBA" id="ARBA00023098"/>
    </source>
</evidence>
<accession>A0ABR9VQQ9</accession>
<dbReference type="EMBL" id="JADEVV010000010">
    <property type="protein sequence ID" value="MBE9253248.1"/>
    <property type="molecule type" value="Genomic_DNA"/>
</dbReference>
<organism evidence="5 6">
    <name type="scientific">Synechocystis salina LEGE 00031</name>
    <dbReference type="NCBI Taxonomy" id="1828736"/>
    <lineage>
        <taxon>Bacteria</taxon>
        <taxon>Bacillati</taxon>
        <taxon>Cyanobacteriota</taxon>
        <taxon>Cyanophyceae</taxon>
        <taxon>Synechococcales</taxon>
        <taxon>Merismopediaceae</taxon>
        <taxon>Synechocystis</taxon>
    </lineage>
</organism>
<feature type="domain" description="DUF1400" evidence="4">
    <location>
        <begin position="19"/>
        <end position="144"/>
    </location>
</feature>
<dbReference type="Proteomes" id="UP000658720">
    <property type="component" value="Unassembled WGS sequence"/>
</dbReference>
<dbReference type="InterPro" id="IPR029058">
    <property type="entry name" value="AB_hydrolase_fold"/>
</dbReference>
<evidence type="ECO:0000256" key="1">
    <source>
        <dbReference type="ARBA" id="ARBA00022801"/>
    </source>
</evidence>
<reference evidence="5 6" key="1">
    <citation type="submission" date="2020-10" db="EMBL/GenBank/DDBJ databases">
        <authorList>
            <person name="Castelo-Branco R."/>
            <person name="Eusebio N."/>
            <person name="Adriana R."/>
            <person name="Vieira A."/>
            <person name="Brugerolle De Fraissinette N."/>
            <person name="Rezende De Castro R."/>
            <person name="Schneider M.P."/>
            <person name="Vasconcelos V."/>
            <person name="Leao P.N."/>
        </authorList>
    </citation>
    <scope>NUCLEOTIDE SEQUENCE [LARGE SCALE GENOMIC DNA]</scope>
    <source>
        <strain evidence="5 6">LEGE 00031</strain>
    </source>
</reference>
<protein>
    <submittedName>
        <fullName evidence="5">Alpha/beta hydrolase</fullName>
    </submittedName>
</protein>
<evidence type="ECO:0000313" key="6">
    <source>
        <dbReference type="Proteomes" id="UP000658720"/>
    </source>
</evidence>